<evidence type="ECO:0000256" key="6">
    <source>
        <dbReference type="ARBA" id="ARBA00023157"/>
    </source>
</evidence>
<keyword evidence="11" id="KW-0472">Membrane</keyword>
<dbReference type="PRINTS" id="PR00550">
    <property type="entry name" value="HYPRGLYCEMIC"/>
</dbReference>
<evidence type="ECO:0000256" key="10">
    <source>
        <dbReference type="PIRSR" id="PIRSR631098-51"/>
    </source>
</evidence>
<keyword evidence="11" id="KW-0812">Transmembrane</keyword>
<evidence type="ECO:0000256" key="9">
    <source>
        <dbReference type="PIRSR" id="PIRSR631098-50"/>
    </source>
</evidence>
<feature type="disulfide bond" evidence="10">
    <location>
        <begin position="111"/>
        <end position="147"/>
    </location>
</feature>
<dbReference type="PRINTS" id="PR00548">
    <property type="entry name" value="HYPRGLYCEMC1"/>
</dbReference>
<gene>
    <name evidence="12" type="ORF">OTU49_007737</name>
</gene>
<dbReference type="InterPro" id="IPR035957">
    <property type="entry name" value="Crust_neurohorm_sf"/>
</dbReference>
<feature type="non-terminal residue" evidence="12">
    <location>
        <position position="1"/>
    </location>
</feature>
<feature type="modified residue" description="Pyrrolidone carboxylic acid; partial" evidence="9">
    <location>
        <position position="105"/>
    </location>
</feature>
<dbReference type="PROSITE" id="PS01250">
    <property type="entry name" value="CHH_MIH_GIH"/>
    <property type="match status" value="1"/>
</dbReference>
<evidence type="ECO:0000256" key="11">
    <source>
        <dbReference type="SAM" id="Phobius"/>
    </source>
</evidence>
<dbReference type="EMBL" id="JARKIK010000062">
    <property type="protein sequence ID" value="KAK8730987.1"/>
    <property type="molecule type" value="Genomic_DNA"/>
</dbReference>
<feature type="transmembrane region" description="Helical" evidence="11">
    <location>
        <begin position="48"/>
        <end position="68"/>
    </location>
</feature>
<dbReference type="GO" id="GO:0005576">
    <property type="term" value="C:extracellular region"/>
    <property type="evidence" value="ECO:0007669"/>
    <property type="project" value="UniProtKB-SubCell"/>
</dbReference>
<keyword evidence="6 10" id="KW-1015">Disulfide bond</keyword>
<dbReference type="GO" id="GO:0007218">
    <property type="term" value="P:neuropeptide signaling pathway"/>
    <property type="evidence" value="ECO:0007669"/>
    <property type="project" value="UniProtKB-KW"/>
</dbReference>
<evidence type="ECO:0000256" key="2">
    <source>
        <dbReference type="ARBA" id="ARBA00005447"/>
    </source>
</evidence>
<evidence type="ECO:0000256" key="1">
    <source>
        <dbReference type="ARBA" id="ARBA00004613"/>
    </source>
</evidence>
<protein>
    <submittedName>
        <fullName evidence="12">Uncharacterized protein</fullName>
    </submittedName>
</protein>
<dbReference type="Proteomes" id="UP001445076">
    <property type="component" value="Unassembled WGS sequence"/>
</dbReference>
<sequence length="178" mass="20015">PSALFQSHTHTHIHILLQEFQDFYRIYCPVVPRHSLTSTLIMTSCRTMWSLVVVAMVVVVVTLGPTGVRGRSVEGSVRLERLLSAGSSSAPMGFLSQDHSLNKRQVFDQACKGVYDRALFKKLDRVCDDCYNLYRKPYVAASCRGNCYSNMVFRQCLDDLLLVDVVDEYISGVQTVGK</sequence>
<accession>A0AAW0WH67</accession>
<keyword evidence="7 9" id="KW-0873">Pyrrolidone carboxylic acid</keyword>
<dbReference type="InterPro" id="IPR001166">
    <property type="entry name" value="Hyperglycemic"/>
</dbReference>
<dbReference type="PANTHER" id="PTHR35981:SF2">
    <property type="entry name" value="ION TRANSPORT PEPTIDE, ISOFORM C"/>
    <property type="match status" value="1"/>
</dbReference>
<dbReference type="InterPro" id="IPR018251">
    <property type="entry name" value="Crust_neurhormone_CS"/>
</dbReference>
<dbReference type="AlphaFoldDB" id="A0AAW0WH67"/>
<dbReference type="PANTHER" id="PTHR35981">
    <property type="entry name" value="ION TRANSPORT PEPTIDE, ISOFORM C"/>
    <property type="match status" value="1"/>
</dbReference>
<dbReference type="EMBL" id="JARKIK010000062">
    <property type="protein sequence ID" value="KAK8730986.1"/>
    <property type="molecule type" value="Genomic_DNA"/>
</dbReference>
<feature type="disulfide bond" evidence="10">
    <location>
        <begin position="127"/>
        <end position="143"/>
    </location>
</feature>
<evidence type="ECO:0000313" key="13">
    <source>
        <dbReference type="Proteomes" id="UP001445076"/>
    </source>
</evidence>
<dbReference type="SUPFAM" id="SSF81778">
    <property type="entry name" value="Crustacean CHH/MIH/GIH neurohormone"/>
    <property type="match status" value="1"/>
</dbReference>
<comment type="caution">
    <text evidence="12">The sequence shown here is derived from an EMBL/GenBank/DDBJ whole genome shotgun (WGS) entry which is preliminary data.</text>
</comment>
<dbReference type="GO" id="GO:0007623">
    <property type="term" value="P:circadian rhythm"/>
    <property type="evidence" value="ECO:0007669"/>
    <property type="project" value="TreeGrafter"/>
</dbReference>
<evidence type="ECO:0000313" key="12">
    <source>
        <dbReference type="EMBL" id="KAK8730987.1"/>
    </source>
</evidence>
<proteinExistence type="inferred from homology"/>
<dbReference type="InterPro" id="IPR031098">
    <property type="entry name" value="Crust_neurohorm"/>
</dbReference>
<keyword evidence="8" id="KW-0527">Neuropeptide</keyword>
<organism evidence="12 13">
    <name type="scientific">Cherax quadricarinatus</name>
    <name type="common">Australian red claw crayfish</name>
    <dbReference type="NCBI Taxonomy" id="27406"/>
    <lineage>
        <taxon>Eukaryota</taxon>
        <taxon>Metazoa</taxon>
        <taxon>Ecdysozoa</taxon>
        <taxon>Arthropoda</taxon>
        <taxon>Crustacea</taxon>
        <taxon>Multicrustacea</taxon>
        <taxon>Malacostraca</taxon>
        <taxon>Eumalacostraca</taxon>
        <taxon>Eucarida</taxon>
        <taxon>Decapoda</taxon>
        <taxon>Pleocyemata</taxon>
        <taxon>Astacidea</taxon>
        <taxon>Parastacoidea</taxon>
        <taxon>Parastacidae</taxon>
        <taxon>Cherax</taxon>
    </lineage>
</organism>
<keyword evidence="3" id="KW-0964">Secreted</keyword>
<evidence type="ECO:0000256" key="3">
    <source>
        <dbReference type="ARBA" id="ARBA00022525"/>
    </source>
</evidence>
<dbReference type="GO" id="GO:0005184">
    <property type="term" value="F:neuropeptide hormone activity"/>
    <property type="evidence" value="ECO:0007669"/>
    <property type="project" value="InterPro"/>
</dbReference>
<comment type="similarity">
    <text evidence="2">Belongs to the arthropod CHH/MIH/GIH/VIH hormone family.</text>
</comment>
<name>A0AAW0WH67_CHEQU</name>
<keyword evidence="13" id="KW-1185">Reference proteome</keyword>
<feature type="disulfide bond" evidence="10">
    <location>
        <begin position="130"/>
        <end position="156"/>
    </location>
</feature>
<dbReference type="InterPro" id="IPR000346">
    <property type="entry name" value="Hyperglycemic1"/>
</dbReference>
<dbReference type="Gene3D" id="1.10.2010.10">
    <property type="entry name" value="Crustacean CHH/MIH/GIH neurohormone"/>
    <property type="match status" value="1"/>
</dbReference>
<keyword evidence="11" id="KW-1133">Transmembrane helix</keyword>
<dbReference type="Pfam" id="PF01147">
    <property type="entry name" value="Crust_neurohorm"/>
    <property type="match status" value="1"/>
</dbReference>
<keyword evidence="4" id="KW-0372">Hormone</keyword>
<reference evidence="12 13" key="1">
    <citation type="journal article" date="2024" name="BMC Genomics">
        <title>Genome assembly of redclaw crayfish (Cherax quadricarinatus) provides insights into its immune adaptation and hypoxia tolerance.</title>
        <authorList>
            <person name="Liu Z."/>
            <person name="Zheng J."/>
            <person name="Li H."/>
            <person name="Fang K."/>
            <person name="Wang S."/>
            <person name="He J."/>
            <person name="Zhou D."/>
            <person name="Weng S."/>
            <person name="Chi M."/>
            <person name="Gu Z."/>
            <person name="He J."/>
            <person name="Li F."/>
            <person name="Wang M."/>
        </authorList>
    </citation>
    <scope>NUCLEOTIDE SEQUENCE [LARGE SCALE GENOMIC DNA]</scope>
    <source>
        <strain evidence="12">ZL_2023a</strain>
    </source>
</reference>
<comment type="subcellular location">
    <subcellularLocation>
        <location evidence="1">Secreted</location>
    </subcellularLocation>
</comment>
<evidence type="ECO:0000256" key="4">
    <source>
        <dbReference type="ARBA" id="ARBA00022702"/>
    </source>
</evidence>
<reference evidence="12" key="2">
    <citation type="submission" date="2024-01" db="EMBL/GenBank/DDBJ databases">
        <authorList>
            <person name="He J."/>
            <person name="Wang M."/>
            <person name="Zheng J."/>
            <person name="Liu Z."/>
        </authorList>
    </citation>
    <scope>NUCLEOTIDE SEQUENCE</scope>
    <source>
        <strain evidence="12">ZL_2023a</strain>
        <tissue evidence="12">Muscle</tissue>
    </source>
</reference>
<evidence type="ECO:0000256" key="5">
    <source>
        <dbReference type="ARBA" id="ARBA00022815"/>
    </source>
</evidence>
<evidence type="ECO:0000256" key="7">
    <source>
        <dbReference type="ARBA" id="ARBA00023283"/>
    </source>
</evidence>
<keyword evidence="5" id="KW-0027">Amidation</keyword>
<evidence type="ECO:0000256" key="8">
    <source>
        <dbReference type="ARBA" id="ARBA00023320"/>
    </source>
</evidence>